<dbReference type="InterPro" id="IPR036890">
    <property type="entry name" value="HATPase_C_sf"/>
</dbReference>
<dbReference type="GO" id="GO:0009927">
    <property type="term" value="F:histidine phosphotransfer kinase activity"/>
    <property type="evidence" value="ECO:0007669"/>
    <property type="project" value="TreeGrafter"/>
</dbReference>
<dbReference type="Gene3D" id="3.30.450.20">
    <property type="entry name" value="PAS domain"/>
    <property type="match status" value="1"/>
</dbReference>
<dbReference type="GO" id="GO:0005886">
    <property type="term" value="C:plasma membrane"/>
    <property type="evidence" value="ECO:0007669"/>
    <property type="project" value="UniProtKB-SubCell"/>
</dbReference>
<evidence type="ECO:0000256" key="3">
    <source>
        <dbReference type="ARBA" id="ARBA00012438"/>
    </source>
</evidence>
<dbReference type="Pfam" id="PF13426">
    <property type="entry name" value="PAS_9"/>
    <property type="match status" value="1"/>
</dbReference>
<accession>A0A1G7UEV1</accession>
<dbReference type="CDD" id="cd16922">
    <property type="entry name" value="HATPase_EvgS-ArcB-TorS-like"/>
    <property type="match status" value="1"/>
</dbReference>
<dbReference type="Gene3D" id="1.10.287.130">
    <property type="match status" value="1"/>
</dbReference>
<dbReference type="GO" id="GO:0005524">
    <property type="term" value="F:ATP binding"/>
    <property type="evidence" value="ECO:0007669"/>
    <property type="project" value="UniProtKB-KW"/>
</dbReference>
<evidence type="ECO:0000256" key="6">
    <source>
        <dbReference type="ARBA" id="ARBA00022679"/>
    </source>
</evidence>
<proteinExistence type="predicted"/>
<evidence type="ECO:0000256" key="5">
    <source>
        <dbReference type="ARBA" id="ARBA00022553"/>
    </source>
</evidence>
<evidence type="ECO:0000256" key="11">
    <source>
        <dbReference type="ARBA" id="ARBA00023136"/>
    </source>
</evidence>
<dbReference type="OrthoDB" id="8477705at2"/>
<keyword evidence="5" id="KW-0597">Phosphoprotein</keyword>
<dbReference type="InterPro" id="IPR000014">
    <property type="entry name" value="PAS"/>
</dbReference>
<sequence length="522" mass="56965">MNGSRTPAEQPVAAAASQGFAAVWPALLDLAGPAYVASSDGTILDTNEAFERLIRPAAVENGALAESLRRRIVRSSRRVRRLERVTGADGTPYVFEGHHRAVADGTYLVGVYRDVTRAEDALARLRGVRAQAEELLSTVSDWVWHLDADWIFRESSARSQRVLGFDPTGMIGHDFFAAGELVADPRTGETPRLHRRRRAPFRDVIYRVTSGDGTERLFQLTAIPTFDEDTGAFAGFRGSARDVTAEIEADRAAQARRADLENTLADLRQANAELDEALARARAADRAKNAFLAMVGHELRTPLNAVIGFAEMMENEVLGPLGNEQYRTYVADIVSSSRHLLGVINDILDVAKLEMNEIKLQLDEVRVQKVVETCLSFVREKAAKHGIELDTEIEDGLRPVVADPQKLRQMLVNLLGNAVKFTDRGGRVRVEAYRADDGGHVIAVGDTGKGIPPEHIEQILEPFTQGDDSLARQHEGLGLGLPLTKRLVEAHGGGLDLQSTPGEGTRVALVFPPDVEAVAQTG</sequence>
<keyword evidence="8 15" id="KW-0418">Kinase</keyword>
<dbReference type="PANTHER" id="PTHR43047">
    <property type="entry name" value="TWO-COMPONENT HISTIDINE PROTEIN KINASE"/>
    <property type="match status" value="1"/>
</dbReference>
<evidence type="ECO:0000256" key="1">
    <source>
        <dbReference type="ARBA" id="ARBA00000085"/>
    </source>
</evidence>
<keyword evidence="7" id="KW-0547">Nucleotide-binding</keyword>
<dbReference type="CDD" id="cd00082">
    <property type="entry name" value="HisKA"/>
    <property type="match status" value="1"/>
</dbReference>
<dbReference type="PANTHER" id="PTHR43047:SF63">
    <property type="entry name" value="HISTIDINE KINASE"/>
    <property type="match status" value="1"/>
</dbReference>
<dbReference type="SMART" id="SM00086">
    <property type="entry name" value="PAC"/>
    <property type="match status" value="1"/>
</dbReference>
<dbReference type="RefSeq" id="WP_090021757.1">
    <property type="nucleotide sequence ID" value="NZ_FNCE01000014.1"/>
</dbReference>
<protein>
    <recommendedName>
        <fullName evidence="3">histidine kinase</fullName>
        <ecNumber evidence="3">2.7.13.3</ecNumber>
    </recommendedName>
</protein>
<keyword evidence="4" id="KW-1003">Cell membrane</keyword>
<comment type="catalytic activity">
    <reaction evidence="1">
        <text>ATP + protein L-histidine = ADP + protein N-phospho-L-histidine.</text>
        <dbReference type="EC" id="2.7.13.3"/>
    </reaction>
</comment>
<dbReference type="PRINTS" id="PR00344">
    <property type="entry name" value="BCTRLSENSOR"/>
</dbReference>
<evidence type="ECO:0000256" key="12">
    <source>
        <dbReference type="SAM" id="Coils"/>
    </source>
</evidence>
<dbReference type="Proteomes" id="UP000199415">
    <property type="component" value="Unassembled WGS sequence"/>
</dbReference>
<dbReference type="Pfam" id="PF02518">
    <property type="entry name" value="HATPase_c"/>
    <property type="match status" value="1"/>
</dbReference>
<evidence type="ECO:0000256" key="4">
    <source>
        <dbReference type="ARBA" id="ARBA00022475"/>
    </source>
</evidence>
<dbReference type="InterPro" id="IPR003661">
    <property type="entry name" value="HisK_dim/P_dom"/>
</dbReference>
<dbReference type="Pfam" id="PF00512">
    <property type="entry name" value="HisKA"/>
    <property type="match status" value="1"/>
</dbReference>
<evidence type="ECO:0000256" key="7">
    <source>
        <dbReference type="ARBA" id="ARBA00022741"/>
    </source>
</evidence>
<keyword evidence="16" id="KW-1185">Reference proteome</keyword>
<evidence type="ECO:0000313" key="16">
    <source>
        <dbReference type="Proteomes" id="UP000199415"/>
    </source>
</evidence>
<feature type="domain" description="Histidine kinase" evidence="13">
    <location>
        <begin position="294"/>
        <end position="515"/>
    </location>
</feature>
<dbReference type="InterPro" id="IPR003594">
    <property type="entry name" value="HATPase_dom"/>
</dbReference>
<evidence type="ECO:0000256" key="10">
    <source>
        <dbReference type="ARBA" id="ARBA00023012"/>
    </source>
</evidence>
<evidence type="ECO:0000256" key="9">
    <source>
        <dbReference type="ARBA" id="ARBA00022840"/>
    </source>
</evidence>
<dbReference type="InterPro" id="IPR036097">
    <property type="entry name" value="HisK_dim/P_sf"/>
</dbReference>
<evidence type="ECO:0000256" key="2">
    <source>
        <dbReference type="ARBA" id="ARBA00004236"/>
    </source>
</evidence>
<dbReference type="SUPFAM" id="SSF55874">
    <property type="entry name" value="ATPase domain of HSP90 chaperone/DNA topoisomerase II/histidine kinase"/>
    <property type="match status" value="1"/>
</dbReference>
<dbReference type="STRING" id="1082479.SAMN05216241_11411"/>
<keyword evidence="11" id="KW-0472">Membrane</keyword>
<feature type="coiled-coil region" evidence="12">
    <location>
        <begin position="250"/>
        <end position="287"/>
    </location>
</feature>
<dbReference type="PROSITE" id="PS50113">
    <property type="entry name" value="PAC"/>
    <property type="match status" value="1"/>
</dbReference>
<dbReference type="GO" id="GO:0000155">
    <property type="term" value="F:phosphorelay sensor kinase activity"/>
    <property type="evidence" value="ECO:0007669"/>
    <property type="project" value="InterPro"/>
</dbReference>
<dbReference type="InterPro" id="IPR004358">
    <property type="entry name" value="Sig_transdc_His_kin-like_C"/>
</dbReference>
<keyword evidence="6" id="KW-0808">Transferase</keyword>
<keyword evidence="12" id="KW-0175">Coiled coil</keyword>
<evidence type="ECO:0000259" key="13">
    <source>
        <dbReference type="PROSITE" id="PS50109"/>
    </source>
</evidence>
<name>A0A1G7UEV1_9PROT</name>
<evidence type="ECO:0000256" key="8">
    <source>
        <dbReference type="ARBA" id="ARBA00022777"/>
    </source>
</evidence>
<evidence type="ECO:0000259" key="14">
    <source>
        <dbReference type="PROSITE" id="PS50113"/>
    </source>
</evidence>
<keyword evidence="10" id="KW-0902">Two-component regulatory system</keyword>
<dbReference type="SUPFAM" id="SSF55785">
    <property type="entry name" value="PYP-like sensor domain (PAS domain)"/>
    <property type="match status" value="2"/>
</dbReference>
<dbReference type="SUPFAM" id="SSF47384">
    <property type="entry name" value="Homodimeric domain of signal transducing histidine kinase"/>
    <property type="match status" value="1"/>
</dbReference>
<comment type="subcellular location">
    <subcellularLocation>
        <location evidence="2">Cell membrane</location>
    </subcellularLocation>
</comment>
<dbReference type="InterPro" id="IPR005467">
    <property type="entry name" value="His_kinase_dom"/>
</dbReference>
<dbReference type="AlphaFoldDB" id="A0A1G7UEV1"/>
<dbReference type="SMART" id="SM00388">
    <property type="entry name" value="HisKA"/>
    <property type="match status" value="1"/>
</dbReference>
<feature type="domain" description="PAC" evidence="14">
    <location>
        <begin position="202"/>
        <end position="255"/>
    </location>
</feature>
<dbReference type="FunFam" id="3.30.565.10:FF:000023">
    <property type="entry name" value="PAS domain-containing sensor histidine kinase"/>
    <property type="match status" value="1"/>
</dbReference>
<dbReference type="EC" id="2.7.13.3" evidence="3"/>
<dbReference type="InterPro" id="IPR001610">
    <property type="entry name" value="PAC"/>
</dbReference>
<gene>
    <name evidence="15" type="ORF">SAMN05216241_11411</name>
</gene>
<dbReference type="EMBL" id="FNCE01000014">
    <property type="protein sequence ID" value="SDG46014.1"/>
    <property type="molecule type" value="Genomic_DNA"/>
</dbReference>
<dbReference type="Gene3D" id="3.30.565.10">
    <property type="entry name" value="Histidine kinase-like ATPase, C-terminal domain"/>
    <property type="match status" value="1"/>
</dbReference>
<dbReference type="PROSITE" id="PS50109">
    <property type="entry name" value="HIS_KIN"/>
    <property type="match status" value="1"/>
</dbReference>
<organism evidence="15 16">
    <name type="scientific">Limimonas halophila</name>
    <dbReference type="NCBI Taxonomy" id="1082479"/>
    <lineage>
        <taxon>Bacteria</taxon>
        <taxon>Pseudomonadati</taxon>
        <taxon>Pseudomonadota</taxon>
        <taxon>Alphaproteobacteria</taxon>
        <taxon>Rhodospirillales</taxon>
        <taxon>Rhodovibrionaceae</taxon>
        <taxon>Limimonas</taxon>
    </lineage>
</organism>
<dbReference type="InterPro" id="IPR000700">
    <property type="entry name" value="PAS-assoc_C"/>
</dbReference>
<reference evidence="15 16" key="1">
    <citation type="submission" date="2016-10" db="EMBL/GenBank/DDBJ databases">
        <authorList>
            <person name="de Groot N.N."/>
        </authorList>
    </citation>
    <scope>NUCLEOTIDE SEQUENCE [LARGE SCALE GENOMIC DNA]</scope>
    <source>
        <strain evidence="15 16">DSM 25584</strain>
    </source>
</reference>
<dbReference type="InterPro" id="IPR035965">
    <property type="entry name" value="PAS-like_dom_sf"/>
</dbReference>
<evidence type="ECO:0000313" key="15">
    <source>
        <dbReference type="EMBL" id="SDG46014.1"/>
    </source>
</evidence>
<keyword evidence="9" id="KW-0067">ATP-binding</keyword>
<dbReference type="SMART" id="SM00387">
    <property type="entry name" value="HATPase_c"/>
    <property type="match status" value="1"/>
</dbReference>